<sequence>MESIKRVSFYTSSLLPWISGGMATYSNQEKADMHFMYGLANANDLEAERLHRQRFLRRHVADQKLFELLHRCLCETGSFVTGVHDTGRGRCVRTPQVVEDILQGVGDLPEISTREDSRAVNVPHSIVWRGLRDEGLHPYYVQKVQALIPTDYAPRVKFARWFLQQLAVQPDFSAHVLFTGERTFTFEGIFNTHNFHFFLAVSVILPHMISIKLFSTSSIRLVFHCFM</sequence>
<dbReference type="EMBL" id="BGPR01017176">
    <property type="protein sequence ID" value="GBN75333.1"/>
    <property type="molecule type" value="Genomic_DNA"/>
</dbReference>
<comment type="caution">
    <text evidence="1">The sequence shown here is derived from an EMBL/GenBank/DDBJ whole genome shotgun (WGS) entry which is preliminary data.</text>
</comment>
<evidence type="ECO:0000313" key="2">
    <source>
        <dbReference type="Proteomes" id="UP000499080"/>
    </source>
</evidence>
<gene>
    <name evidence="1" type="ORF">AVEN_221550_1</name>
</gene>
<name>A0A4Y2RHZ1_ARAVE</name>
<dbReference type="AlphaFoldDB" id="A0A4Y2RHZ1"/>
<reference evidence="1 2" key="1">
    <citation type="journal article" date="2019" name="Sci. Rep.">
        <title>Orb-weaving spider Araneus ventricosus genome elucidates the spidroin gene catalogue.</title>
        <authorList>
            <person name="Kono N."/>
            <person name="Nakamura H."/>
            <person name="Ohtoshi R."/>
            <person name="Moran D.A.P."/>
            <person name="Shinohara A."/>
            <person name="Yoshida Y."/>
            <person name="Fujiwara M."/>
            <person name="Mori M."/>
            <person name="Tomita M."/>
            <person name="Arakawa K."/>
        </authorList>
    </citation>
    <scope>NUCLEOTIDE SEQUENCE [LARGE SCALE GENOMIC DNA]</scope>
</reference>
<evidence type="ECO:0008006" key="3">
    <source>
        <dbReference type="Google" id="ProtNLM"/>
    </source>
</evidence>
<keyword evidence="2" id="KW-1185">Reference proteome</keyword>
<proteinExistence type="predicted"/>
<dbReference type="PANTHER" id="PTHR47326">
    <property type="entry name" value="TRANSPOSABLE ELEMENT TC3 TRANSPOSASE-LIKE PROTEIN"/>
    <property type="match status" value="1"/>
</dbReference>
<organism evidence="1 2">
    <name type="scientific">Araneus ventricosus</name>
    <name type="common">Orbweaver spider</name>
    <name type="synonym">Epeira ventricosa</name>
    <dbReference type="NCBI Taxonomy" id="182803"/>
    <lineage>
        <taxon>Eukaryota</taxon>
        <taxon>Metazoa</taxon>
        <taxon>Ecdysozoa</taxon>
        <taxon>Arthropoda</taxon>
        <taxon>Chelicerata</taxon>
        <taxon>Arachnida</taxon>
        <taxon>Araneae</taxon>
        <taxon>Araneomorphae</taxon>
        <taxon>Entelegynae</taxon>
        <taxon>Araneoidea</taxon>
        <taxon>Araneidae</taxon>
        <taxon>Araneus</taxon>
    </lineage>
</organism>
<evidence type="ECO:0000313" key="1">
    <source>
        <dbReference type="EMBL" id="GBN75333.1"/>
    </source>
</evidence>
<dbReference type="OrthoDB" id="6437217at2759"/>
<protein>
    <recommendedName>
        <fullName evidence="3">DUF4817 domain-containing protein</fullName>
    </recommendedName>
</protein>
<dbReference type="Proteomes" id="UP000499080">
    <property type="component" value="Unassembled WGS sequence"/>
</dbReference>
<dbReference type="PANTHER" id="PTHR47326:SF1">
    <property type="entry name" value="HTH PSQ-TYPE DOMAIN-CONTAINING PROTEIN"/>
    <property type="match status" value="1"/>
</dbReference>
<accession>A0A4Y2RHZ1</accession>